<keyword evidence="1" id="KW-1133">Transmembrane helix</keyword>
<organism evidence="2 3">
    <name type="scientific">Larinioides sclopetarius</name>
    <dbReference type="NCBI Taxonomy" id="280406"/>
    <lineage>
        <taxon>Eukaryota</taxon>
        <taxon>Metazoa</taxon>
        <taxon>Ecdysozoa</taxon>
        <taxon>Arthropoda</taxon>
        <taxon>Chelicerata</taxon>
        <taxon>Arachnida</taxon>
        <taxon>Araneae</taxon>
        <taxon>Araneomorphae</taxon>
        <taxon>Entelegynae</taxon>
        <taxon>Araneoidea</taxon>
        <taxon>Araneidae</taxon>
        <taxon>Larinioides</taxon>
    </lineage>
</organism>
<evidence type="ECO:0008006" key="4">
    <source>
        <dbReference type="Google" id="ProtNLM"/>
    </source>
</evidence>
<keyword evidence="1" id="KW-0472">Membrane</keyword>
<gene>
    <name evidence="2" type="ORF">LARSCL_LOCUS16440</name>
</gene>
<dbReference type="AlphaFoldDB" id="A0AAV2B2Y5"/>
<evidence type="ECO:0000313" key="3">
    <source>
        <dbReference type="Proteomes" id="UP001497382"/>
    </source>
</evidence>
<proteinExistence type="predicted"/>
<feature type="transmembrane region" description="Helical" evidence="1">
    <location>
        <begin position="45"/>
        <end position="68"/>
    </location>
</feature>
<keyword evidence="1" id="KW-0812">Transmembrane</keyword>
<evidence type="ECO:0000313" key="2">
    <source>
        <dbReference type="EMBL" id="CAL1290364.1"/>
    </source>
</evidence>
<feature type="transmembrane region" description="Helical" evidence="1">
    <location>
        <begin position="21"/>
        <end position="39"/>
    </location>
</feature>
<name>A0AAV2B2Y5_9ARAC</name>
<dbReference type="Proteomes" id="UP001497382">
    <property type="component" value="Unassembled WGS sequence"/>
</dbReference>
<comment type="caution">
    <text evidence="2">The sequence shown here is derived from an EMBL/GenBank/DDBJ whole genome shotgun (WGS) entry which is preliminary data.</text>
</comment>
<reference evidence="2 3" key="1">
    <citation type="submission" date="2024-04" db="EMBL/GenBank/DDBJ databases">
        <authorList>
            <person name="Rising A."/>
            <person name="Reimegard J."/>
            <person name="Sonavane S."/>
            <person name="Akerstrom W."/>
            <person name="Nylinder S."/>
            <person name="Hedman E."/>
            <person name="Kallberg Y."/>
        </authorList>
    </citation>
    <scope>NUCLEOTIDE SEQUENCE [LARGE SCALE GENOMIC DNA]</scope>
</reference>
<protein>
    <recommendedName>
        <fullName evidence="4">Transmembrane protein</fullName>
    </recommendedName>
</protein>
<keyword evidence="3" id="KW-1185">Reference proteome</keyword>
<evidence type="ECO:0000256" key="1">
    <source>
        <dbReference type="SAM" id="Phobius"/>
    </source>
</evidence>
<sequence length="122" mass="14374">MDHRRNDIRRRDIFALHTLKFGTFAIMALILFTANLRLLRTFFKYLMAIDWFILVSGFLVASIFTLFFPGRPNIHRNPPRMEMNPILERVPVLEMVPILNNEDFTDNDEDDGNEGFQLMRGI</sequence>
<dbReference type="EMBL" id="CAXIEN010000263">
    <property type="protein sequence ID" value="CAL1290364.1"/>
    <property type="molecule type" value="Genomic_DNA"/>
</dbReference>
<accession>A0AAV2B2Y5</accession>